<protein>
    <submittedName>
        <fullName evidence="1">Uncharacterized protein</fullName>
    </submittedName>
</protein>
<proteinExistence type="predicted"/>
<dbReference type="AlphaFoldDB" id="A0A2I0AJE3"/>
<gene>
    <name evidence="1" type="ORF">AXF42_Ash011976</name>
</gene>
<evidence type="ECO:0000313" key="2">
    <source>
        <dbReference type="Proteomes" id="UP000236161"/>
    </source>
</evidence>
<dbReference type="Proteomes" id="UP000236161">
    <property type="component" value="Unassembled WGS sequence"/>
</dbReference>
<name>A0A2I0AJE3_9ASPA</name>
<keyword evidence="2" id="KW-1185">Reference proteome</keyword>
<accession>A0A2I0AJE3</accession>
<organism evidence="1 2">
    <name type="scientific">Apostasia shenzhenica</name>
    <dbReference type="NCBI Taxonomy" id="1088818"/>
    <lineage>
        <taxon>Eukaryota</taxon>
        <taxon>Viridiplantae</taxon>
        <taxon>Streptophyta</taxon>
        <taxon>Embryophyta</taxon>
        <taxon>Tracheophyta</taxon>
        <taxon>Spermatophyta</taxon>
        <taxon>Magnoliopsida</taxon>
        <taxon>Liliopsida</taxon>
        <taxon>Asparagales</taxon>
        <taxon>Orchidaceae</taxon>
        <taxon>Apostasioideae</taxon>
        <taxon>Apostasia</taxon>
    </lineage>
</organism>
<sequence length="160" mass="18529">MLYELLPRSCRLPLPSAVFGSSARSCYHCLKTKVLLFLQSFQVLRNLVIVTLGRFVHATDFSFRLIFTEFLGVGRYLESEEALLGLYKQPVAGIYMNSRENLRAEVRANQITRRWENKKEEDEEDEAQTLSFIHNLVTVGLIIQRWIGFIGSYMYLQIAT</sequence>
<dbReference type="EMBL" id="KZ451978">
    <property type="protein sequence ID" value="PKA55684.1"/>
    <property type="molecule type" value="Genomic_DNA"/>
</dbReference>
<evidence type="ECO:0000313" key="1">
    <source>
        <dbReference type="EMBL" id="PKA55684.1"/>
    </source>
</evidence>
<reference evidence="1 2" key="1">
    <citation type="journal article" date="2017" name="Nature">
        <title>The Apostasia genome and the evolution of orchids.</title>
        <authorList>
            <person name="Zhang G.Q."/>
            <person name="Liu K.W."/>
            <person name="Li Z."/>
            <person name="Lohaus R."/>
            <person name="Hsiao Y.Y."/>
            <person name="Niu S.C."/>
            <person name="Wang J.Y."/>
            <person name="Lin Y.C."/>
            <person name="Xu Q."/>
            <person name="Chen L.J."/>
            <person name="Yoshida K."/>
            <person name="Fujiwara S."/>
            <person name="Wang Z.W."/>
            <person name="Zhang Y.Q."/>
            <person name="Mitsuda N."/>
            <person name="Wang M."/>
            <person name="Liu G.H."/>
            <person name="Pecoraro L."/>
            <person name="Huang H.X."/>
            <person name="Xiao X.J."/>
            <person name="Lin M."/>
            <person name="Wu X.Y."/>
            <person name="Wu W.L."/>
            <person name="Chen Y.Y."/>
            <person name="Chang S.B."/>
            <person name="Sakamoto S."/>
            <person name="Ohme-Takagi M."/>
            <person name="Yagi M."/>
            <person name="Zeng S.J."/>
            <person name="Shen C.Y."/>
            <person name="Yeh C.M."/>
            <person name="Luo Y.B."/>
            <person name="Tsai W.C."/>
            <person name="Van de Peer Y."/>
            <person name="Liu Z.J."/>
        </authorList>
    </citation>
    <scope>NUCLEOTIDE SEQUENCE [LARGE SCALE GENOMIC DNA]</scope>
    <source>
        <strain evidence="2">cv. Shenzhen</strain>
        <tissue evidence="1">Stem</tissue>
    </source>
</reference>